<dbReference type="InterPro" id="IPR017871">
    <property type="entry name" value="ABC_transporter-like_CS"/>
</dbReference>
<dbReference type="InterPro" id="IPR017879">
    <property type="entry name" value="PotA_ATP-bd"/>
</dbReference>
<dbReference type="CDD" id="cd03300">
    <property type="entry name" value="ABC_PotA_N"/>
    <property type="match status" value="1"/>
</dbReference>
<dbReference type="SUPFAM" id="SSF53850">
    <property type="entry name" value="Periplasmic binding protein-like II"/>
    <property type="match status" value="1"/>
</dbReference>
<keyword evidence="2" id="KW-1003">Cell membrane</keyword>
<evidence type="ECO:0000256" key="3">
    <source>
        <dbReference type="ARBA" id="ARBA00022741"/>
    </source>
</evidence>
<organism evidence="9">
    <name type="scientific">freshwater metagenome</name>
    <dbReference type="NCBI Taxonomy" id="449393"/>
    <lineage>
        <taxon>unclassified sequences</taxon>
        <taxon>metagenomes</taxon>
        <taxon>ecological metagenomes</taxon>
    </lineage>
</organism>
<dbReference type="InterPro" id="IPR008995">
    <property type="entry name" value="Mo/tungstate-bd_C_term_dom"/>
</dbReference>
<dbReference type="InterPro" id="IPR005893">
    <property type="entry name" value="PotA-like"/>
</dbReference>
<evidence type="ECO:0000256" key="5">
    <source>
        <dbReference type="ARBA" id="ARBA00022967"/>
    </source>
</evidence>
<dbReference type="SUPFAM" id="SSF52540">
    <property type="entry name" value="P-loop containing nucleoside triphosphate hydrolases"/>
    <property type="match status" value="1"/>
</dbReference>
<dbReference type="InterPro" id="IPR050093">
    <property type="entry name" value="ABC_SmlMolc_Importer"/>
</dbReference>
<evidence type="ECO:0000256" key="6">
    <source>
        <dbReference type="ARBA" id="ARBA00023136"/>
    </source>
</evidence>
<feature type="region of interest" description="Disordered" evidence="7">
    <location>
        <begin position="427"/>
        <end position="463"/>
    </location>
</feature>
<reference evidence="9" key="1">
    <citation type="submission" date="2020-05" db="EMBL/GenBank/DDBJ databases">
        <authorList>
            <person name="Chiriac C."/>
            <person name="Salcher M."/>
            <person name="Ghai R."/>
            <person name="Kavagutti S V."/>
        </authorList>
    </citation>
    <scope>NUCLEOTIDE SEQUENCE</scope>
</reference>
<dbReference type="Pfam" id="PF00005">
    <property type="entry name" value="ABC_tran"/>
    <property type="match status" value="1"/>
</dbReference>
<keyword evidence="5" id="KW-1278">Translocase</keyword>
<evidence type="ECO:0000256" key="2">
    <source>
        <dbReference type="ARBA" id="ARBA00022475"/>
    </source>
</evidence>
<dbReference type="GO" id="GO:0005524">
    <property type="term" value="F:ATP binding"/>
    <property type="evidence" value="ECO:0007669"/>
    <property type="project" value="UniProtKB-KW"/>
</dbReference>
<dbReference type="FunFam" id="3.40.50.300:FF:000133">
    <property type="entry name" value="Spermidine/putrescine import ATP-binding protein PotA"/>
    <property type="match status" value="1"/>
</dbReference>
<gene>
    <name evidence="9" type="ORF">UFOPK2806_01795</name>
</gene>
<dbReference type="SUPFAM" id="SSF50331">
    <property type="entry name" value="MOP-like"/>
    <property type="match status" value="1"/>
</dbReference>
<dbReference type="InterPro" id="IPR003593">
    <property type="entry name" value="AAA+_ATPase"/>
</dbReference>
<evidence type="ECO:0000256" key="7">
    <source>
        <dbReference type="SAM" id="MobiDB-lite"/>
    </source>
</evidence>
<dbReference type="Pfam" id="PF08402">
    <property type="entry name" value="TOBE_2"/>
    <property type="match status" value="1"/>
</dbReference>
<dbReference type="Pfam" id="PF13416">
    <property type="entry name" value="SBP_bac_8"/>
    <property type="match status" value="1"/>
</dbReference>
<evidence type="ECO:0000256" key="4">
    <source>
        <dbReference type="ARBA" id="ARBA00022840"/>
    </source>
</evidence>
<dbReference type="Gene3D" id="3.40.190.10">
    <property type="entry name" value="Periplasmic binding protein-like II"/>
    <property type="match status" value="2"/>
</dbReference>
<evidence type="ECO:0000256" key="1">
    <source>
        <dbReference type="ARBA" id="ARBA00022448"/>
    </source>
</evidence>
<keyword evidence="1" id="KW-0813">Transport</keyword>
<dbReference type="Gene3D" id="3.40.50.300">
    <property type="entry name" value="P-loop containing nucleotide triphosphate hydrolases"/>
    <property type="match status" value="1"/>
</dbReference>
<dbReference type="CDD" id="cd13590">
    <property type="entry name" value="PBP2_PotD_PotF_like"/>
    <property type="match status" value="1"/>
</dbReference>
<dbReference type="PANTHER" id="PTHR42781:SF4">
    <property type="entry name" value="SPERMIDINE_PUTRESCINE IMPORT ATP-BINDING PROTEIN POTA"/>
    <property type="match status" value="1"/>
</dbReference>
<keyword evidence="4" id="KW-0067">ATP-binding</keyword>
<dbReference type="Gene3D" id="2.40.50.100">
    <property type="match status" value="1"/>
</dbReference>
<dbReference type="SMART" id="SM00382">
    <property type="entry name" value="AAA"/>
    <property type="match status" value="1"/>
</dbReference>
<dbReference type="PROSITE" id="PS50893">
    <property type="entry name" value="ABC_TRANSPORTER_2"/>
    <property type="match status" value="1"/>
</dbReference>
<keyword evidence="3" id="KW-0547">Nucleotide-binding</keyword>
<protein>
    <submittedName>
        <fullName evidence="9">Unannotated protein</fullName>
    </submittedName>
</protein>
<dbReference type="GO" id="GO:0043190">
    <property type="term" value="C:ATP-binding cassette (ABC) transporter complex"/>
    <property type="evidence" value="ECO:0007669"/>
    <property type="project" value="InterPro"/>
</dbReference>
<sequence>MSTSEEVIRLEGIRKQFGSFVAVHEANFGIRRGEFFALLGPSGCGKTTLLRTIAGFEEPTAGRVLLDGQDQAGVPPHRRQVNTVFQQYALFPHMSVFDNVAFGLRSNRVPEAEVKQRANKMLETVRLADYGTRRPAQLSGGQQQRVALARALVNLPSALLLDEPLAALDLKLRQAMQIELKRIQREVGITFVFVTHDQEEALTMSDRIAVMSQGRVEQIGTPQEIYNAPSSVFVAGFIGSANLLPGTAVGHEGSATIVELAMGVRVRAEGQSVPIGETASIMLRPELLNPVMTDPGTGGLSATVTDVIFQGADIRLISDLADGTEVASTVETDTDLPMLRPGDRIWLTWDPRSPYALAGHPAFAGATNTDVDEVQAALDGKTDLAHELKDGNPRAAGRRPTTRRNVLIGAGAAVAAAVVAGIAAAVSGSDSKPSSVPGGSTTAVPTSTVPPTTAGGPAVAAAGGEPGSTVSFLNWPMYIENDDASTSPTLRLFTESTGIKVDYRPEIDSNDGFWTKYEPFLAKGDGIGADLVVLTSWLAARFIEQGFAQPFDTTAFPNKANVTSSRANPSWDPGRVHSIPWTVGQTGIAYFPDKVGGRIESISDLLAPALRNRVSILDEWRDTLGLFMLDLGLDPTKANLNEAKQAMAVIKKARDAGQFRKIAGNSYTDDLLTGEVWAAIAWSGDIASLKKDAPGIEFVLPPKGAMSFTDNALIPIGAENPRGAAMLLNHVYDPTVAGPLYEAISYVPSVRGAAQYMTAAGRANPFVNPPEGSNLYEFNTVPADAEAELVTLFVEATQL</sequence>
<dbReference type="EMBL" id="CAEZYY010000028">
    <property type="protein sequence ID" value="CAB4762791.1"/>
    <property type="molecule type" value="Genomic_DNA"/>
</dbReference>
<dbReference type="InterPro" id="IPR006059">
    <property type="entry name" value="SBP"/>
</dbReference>
<dbReference type="InterPro" id="IPR013611">
    <property type="entry name" value="Transp-assoc_OB_typ2"/>
</dbReference>
<feature type="domain" description="ABC transporter" evidence="8">
    <location>
        <begin position="8"/>
        <end position="238"/>
    </location>
</feature>
<evidence type="ECO:0000259" key="8">
    <source>
        <dbReference type="PROSITE" id="PS50893"/>
    </source>
</evidence>
<dbReference type="InterPro" id="IPR003439">
    <property type="entry name" value="ABC_transporter-like_ATP-bd"/>
</dbReference>
<dbReference type="GO" id="GO:0015594">
    <property type="term" value="F:ABC-type putrescine transporter activity"/>
    <property type="evidence" value="ECO:0007669"/>
    <property type="project" value="InterPro"/>
</dbReference>
<dbReference type="NCBIfam" id="TIGR01187">
    <property type="entry name" value="potA"/>
    <property type="match status" value="1"/>
</dbReference>
<dbReference type="InterPro" id="IPR027417">
    <property type="entry name" value="P-loop_NTPase"/>
</dbReference>
<evidence type="ECO:0000313" key="9">
    <source>
        <dbReference type="EMBL" id="CAB4762791.1"/>
    </source>
</evidence>
<dbReference type="GO" id="GO:0016887">
    <property type="term" value="F:ATP hydrolysis activity"/>
    <property type="evidence" value="ECO:0007669"/>
    <property type="project" value="InterPro"/>
</dbReference>
<keyword evidence="6" id="KW-0472">Membrane</keyword>
<feature type="compositionally biased region" description="Low complexity" evidence="7">
    <location>
        <begin position="437"/>
        <end position="463"/>
    </location>
</feature>
<dbReference type="PANTHER" id="PTHR42781">
    <property type="entry name" value="SPERMIDINE/PUTRESCINE IMPORT ATP-BINDING PROTEIN POTA"/>
    <property type="match status" value="1"/>
</dbReference>
<dbReference type="AlphaFoldDB" id="A0A6J6US69"/>
<dbReference type="PROSITE" id="PS00211">
    <property type="entry name" value="ABC_TRANSPORTER_1"/>
    <property type="match status" value="1"/>
</dbReference>
<accession>A0A6J6US69</accession>
<proteinExistence type="predicted"/>
<name>A0A6J6US69_9ZZZZ</name>